<dbReference type="GO" id="GO:0046872">
    <property type="term" value="F:metal ion binding"/>
    <property type="evidence" value="ECO:0007669"/>
    <property type="project" value="InterPro"/>
</dbReference>
<dbReference type="GO" id="GO:0016020">
    <property type="term" value="C:membrane"/>
    <property type="evidence" value="ECO:0007669"/>
    <property type="project" value="UniProtKB-SubCell"/>
</dbReference>
<comment type="subcellular location">
    <subcellularLocation>
        <location evidence="1">Membrane</location>
        <topology evidence="1">Peripheral membrane protein</topology>
    </subcellularLocation>
</comment>
<dbReference type="InterPro" id="IPR011050">
    <property type="entry name" value="Pectin_lyase_fold/virulence"/>
</dbReference>
<evidence type="ECO:0000313" key="8">
    <source>
        <dbReference type="EMBL" id="KZV15365.1"/>
    </source>
</evidence>
<dbReference type="Pfam" id="PF00295">
    <property type="entry name" value="Glyco_hydro_28"/>
    <property type="match status" value="1"/>
</dbReference>
<comment type="similarity">
    <text evidence="2 5">Belongs to the glycosyl hydrolase 28 family.</text>
</comment>
<dbReference type="PANTHER" id="PTHR31339:SF71">
    <property type="entry name" value="PECTIN LYASE-LIKE SUPERFAMILY PROTEIN"/>
    <property type="match status" value="1"/>
</dbReference>
<dbReference type="GO" id="GO:0004650">
    <property type="term" value="F:polygalacturonase activity"/>
    <property type="evidence" value="ECO:0007669"/>
    <property type="project" value="InterPro"/>
</dbReference>
<dbReference type="GO" id="GO:0009626">
    <property type="term" value="P:plant-type hypersensitive response"/>
    <property type="evidence" value="ECO:0007669"/>
    <property type="project" value="UniProtKB-KW"/>
</dbReference>
<dbReference type="InterPro" id="IPR036163">
    <property type="entry name" value="HMA_dom_sf"/>
</dbReference>
<gene>
    <name evidence="8" type="ORF">F511_20350</name>
</gene>
<evidence type="ECO:0000256" key="4">
    <source>
        <dbReference type="ARBA" id="ARBA00023295"/>
    </source>
</evidence>
<evidence type="ECO:0000256" key="6">
    <source>
        <dbReference type="SAM" id="MobiDB-lite"/>
    </source>
</evidence>
<evidence type="ECO:0000256" key="2">
    <source>
        <dbReference type="ARBA" id="ARBA00008834"/>
    </source>
</evidence>
<dbReference type="InterPro" id="IPR012334">
    <property type="entry name" value="Pectin_lyas_fold"/>
</dbReference>
<feature type="domain" description="HMA" evidence="7">
    <location>
        <begin position="532"/>
        <end position="599"/>
    </location>
</feature>
<feature type="region of interest" description="Disordered" evidence="6">
    <location>
        <begin position="601"/>
        <end position="628"/>
    </location>
</feature>
<dbReference type="PANTHER" id="PTHR31339">
    <property type="entry name" value="PECTIN LYASE-RELATED"/>
    <property type="match status" value="1"/>
</dbReference>
<evidence type="ECO:0000259" key="7">
    <source>
        <dbReference type="PROSITE" id="PS50846"/>
    </source>
</evidence>
<dbReference type="Proteomes" id="UP000250235">
    <property type="component" value="Unassembled WGS sequence"/>
</dbReference>
<reference evidence="8 9" key="1">
    <citation type="journal article" date="2015" name="Proc. Natl. Acad. Sci. U.S.A.">
        <title>The resurrection genome of Boea hygrometrica: A blueprint for survival of dehydration.</title>
        <authorList>
            <person name="Xiao L."/>
            <person name="Yang G."/>
            <person name="Zhang L."/>
            <person name="Yang X."/>
            <person name="Zhao S."/>
            <person name="Ji Z."/>
            <person name="Zhou Q."/>
            <person name="Hu M."/>
            <person name="Wang Y."/>
            <person name="Chen M."/>
            <person name="Xu Y."/>
            <person name="Jin H."/>
            <person name="Xiao X."/>
            <person name="Hu G."/>
            <person name="Bao F."/>
            <person name="Hu Y."/>
            <person name="Wan P."/>
            <person name="Li L."/>
            <person name="Deng X."/>
            <person name="Kuang T."/>
            <person name="Xiang C."/>
            <person name="Zhu J.K."/>
            <person name="Oliver M.J."/>
            <person name="He Y."/>
        </authorList>
    </citation>
    <scope>NUCLEOTIDE SEQUENCE [LARGE SCALE GENOMIC DNA]</scope>
    <source>
        <strain evidence="9">cv. XS01</strain>
    </source>
</reference>
<dbReference type="InterPro" id="IPR051801">
    <property type="entry name" value="GH28_Enzymes"/>
</dbReference>
<protein>
    <submittedName>
        <fullName evidence="8">Putative polygalacturonase</fullName>
    </submittedName>
</protein>
<evidence type="ECO:0000256" key="1">
    <source>
        <dbReference type="ARBA" id="ARBA00004170"/>
    </source>
</evidence>
<dbReference type="GO" id="GO:0005975">
    <property type="term" value="P:carbohydrate metabolic process"/>
    <property type="evidence" value="ECO:0007669"/>
    <property type="project" value="InterPro"/>
</dbReference>
<keyword evidence="3 5" id="KW-0378">Hydrolase</keyword>
<dbReference type="PROSITE" id="PS50846">
    <property type="entry name" value="HMA_2"/>
    <property type="match status" value="1"/>
</dbReference>
<dbReference type="EMBL" id="KV020104">
    <property type="protein sequence ID" value="KZV15365.1"/>
    <property type="molecule type" value="Genomic_DNA"/>
</dbReference>
<proteinExistence type="inferred from homology"/>
<organism evidence="8 9">
    <name type="scientific">Dorcoceras hygrometricum</name>
    <dbReference type="NCBI Taxonomy" id="472368"/>
    <lineage>
        <taxon>Eukaryota</taxon>
        <taxon>Viridiplantae</taxon>
        <taxon>Streptophyta</taxon>
        <taxon>Embryophyta</taxon>
        <taxon>Tracheophyta</taxon>
        <taxon>Spermatophyta</taxon>
        <taxon>Magnoliopsida</taxon>
        <taxon>eudicotyledons</taxon>
        <taxon>Gunneridae</taxon>
        <taxon>Pentapetalae</taxon>
        <taxon>asterids</taxon>
        <taxon>lamiids</taxon>
        <taxon>Lamiales</taxon>
        <taxon>Gesneriaceae</taxon>
        <taxon>Didymocarpoideae</taxon>
        <taxon>Trichosporeae</taxon>
        <taxon>Loxocarpinae</taxon>
        <taxon>Dorcoceras</taxon>
    </lineage>
</organism>
<dbReference type="InterPro" id="IPR006121">
    <property type="entry name" value="HMA_dom"/>
</dbReference>
<sequence length="672" mass="75093">MEVPTLTGFQVIRAIFLLISAVVLVRSNLVNGRDHHWRLEYSTLSCRAHSASLTDFGGVGDGTTSNTKAFQAAVRYLSQFESDGGSMLFVPPGRWLTGSFNITSRFTLFLHRDALLLASQDESEWTVIEPLPSYGRGRDTQGGRYISLIFGENGTIDGQGQSWWDKFHKGELQYTRPYLIEIMYSDNILISNLTLVNSPSWNVHPVYSTNVIVQGITILAPVNSPNTDGINPDSCTNTRIEDCYIVSGDDCVAVKSGWDEYGIAFGMPTKQLVIRRLTCISPTSAVIALGSEMSGGIQDVRAEDILAMNSESGVRIKTSIGRGGYVKDIYVRGMTMKTMKWAFWMTGNYGSHADNNYDQNALPVIQNINYRDMVAENVTMAGRLEGIPGDPFTGICITNVTIQLAANAKKVQWNCTNVEGISSGVSPRLCDKLPDQGTEYASACDFPTDNLPIDNLEVQACCDRHIRFTNPTCHGSFTPQFKCRKFHELSYQSWRQFVSNTDVAASCTSNRVTLLRVRSMFTKMFEVTSNITKKVVLTLELQDDKDKQKAMKAVSSLPGLESLSMNMKDKKLTVIGDIDPVQVVAKLRKSWQTEIVTVGPAKEENKKDDKDSGKKDDATKKEDEKKKELEKMAEFWRQHMNPNNYNYNYPNPYYNPQPIYSVEENPNSCVIC</sequence>
<dbReference type="SUPFAM" id="SSF51126">
    <property type="entry name" value="Pectin lyase-like"/>
    <property type="match status" value="1"/>
</dbReference>
<dbReference type="Gene3D" id="3.30.70.100">
    <property type="match status" value="1"/>
</dbReference>
<evidence type="ECO:0000256" key="5">
    <source>
        <dbReference type="RuleBase" id="RU361169"/>
    </source>
</evidence>
<keyword evidence="4 5" id="KW-0326">Glycosidase</keyword>
<evidence type="ECO:0000256" key="3">
    <source>
        <dbReference type="ARBA" id="ARBA00022801"/>
    </source>
</evidence>
<keyword evidence="9" id="KW-1185">Reference proteome</keyword>
<dbReference type="SUPFAM" id="SSF55008">
    <property type="entry name" value="HMA, heavy metal-associated domain"/>
    <property type="match status" value="1"/>
</dbReference>
<name>A0A2Z7A8S5_9LAMI</name>
<evidence type="ECO:0000313" key="9">
    <source>
        <dbReference type="Proteomes" id="UP000250235"/>
    </source>
</evidence>
<dbReference type="Pfam" id="PF00403">
    <property type="entry name" value="HMA"/>
    <property type="match status" value="1"/>
</dbReference>
<dbReference type="Gene3D" id="2.160.20.10">
    <property type="entry name" value="Single-stranded right-handed beta-helix, Pectin lyase-like"/>
    <property type="match status" value="1"/>
</dbReference>
<dbReference type="OrthoDB" id="187139at2759"/>
<accession>A0A2Z7A8S5</accession>
<dbReference type="AlphaFoldDB" id="A0A2Z7A8S5"/>
<dbReference type="InterPro" id="IPR000743">
    <property type="entry name" value="Glyco_hydro_28"/>
</dbReference>